<name>A0ABS3E7W8_9GAMM</name>
<gene>
    <name evidence="2" type="ORF">JF535_11145</name>
</gene>
<proteinExistence type="predicted"/>
<evidence type="ECO:0000313" key="3">
    <source>
        <dbReference type="Proteomes" id="UP000664293"/>
    </source>
</evidence>
<organism evidence="2 3">
    <name type="scientific">Microbulbifer salipaludis</name>
    <dbReference type="NCBI Taxonomy" id="187980"/>
    <lineage>
        <taxon>Bacteria</taxon>
        <taxon>Pseudomonadati</taxon>
        <taxon>Pseudomonadota</taxon>
        <taxon>Gammaproteobacteria</taxon>
        <taxon>Cellvibrionales</taxon>
        <taxon>Microbulbiferaceae</taxon>
        <taxon>Microbulbifer</taxon>
    </lineage>
</organism>
<evidence type="ECO:0000313" key="2">
    <source>
        <dbReference type="EMBL" id="MBN8431407.1"/>
    </source>
</evidence>
<keyword evidence="3" id="KW-1185">Reference proteome</keyword>
<dbReference type="EMBL" id="JAEKJR010000002">
    <property type="protein sequence ID" value="MBN8431407.1"/>
    <property type="molecule type" value="Genomic_DNA"/>
</dbReference>
<comment type="caution">
    <text evidence="2">The sequence shown here is derived from an EMBL/GenBank/DDBJ whole genome shotgun (WGS) entry which is preliminary data.</text>
</comment>
<keyword evidence="1" id="KW-0732">Signal</keyword>
<accession>A0ABS3E7W8</accession>
<reference evidence="2 3" key="1">
    <citation type="submission" date="2020-12" db="EMBL/GenBank/DDBJ databases">
        <title>Oil enriched cultivation method for isolating marine PHA-producing bacteria.</title>
        <authorList>
            <person name="Zheng W."/>
            <person name="Yu S."/>
            <person name="Huang Y."/>
        </authorList>
    </citation>
    <scope>NUCLEOTIDE SEQUENCE [LARGE SCALE GENOMIC DNA]</scope>
    <source>
        <strain evidence="2 3">SN0-2</strain>
    </source>
</reference>
<dbReference type="RefSeq" id="WP_207002088.1">
    <property type="nucleotide sequence ID" value="NZ_JAEKJR010000002.1"/>
</dbReference>
<sequence length="194" mass="20706">MKKFKALLASVFALLLGGCVNNVTYDLSSYMPEDSVGVRDAREIKRLETTEVDGIKHALYIGENNLVPGPEVLVGSKLGSIKERAGINDLQEVALLEFDLVLWFPRHRALLAGAAMAGGGYALGIAGQAMLSDGELNSDGVIAKISLEAAGSQYSCSAFVDDYDAVGALMGYRVSGVELQSTFNRAIEECIKKL</sequence>
<evidence type="ECO:0000256" key="1">
    <source>
        <dbReference type="SAM" id="SignalP"/>
    </source>
</evidence>
<dbReference type="Proteomes" id="UP000664293">
    <property type="component" value="Unassembled WGS sequence"/>
</dbReference>
<protein>
    <submittedName>
        <fullName evidence="2">Uncharacterized protein</fullName>
    </submittedName>
</protein>
<feature type="chain" id="PRO_5045050378" evidence="1">
    <location>
        <begin position="23"/>
        <end position="194"/>
    </location>
</feature>
<feature type="signal peptide" evidence="1">
    <location>
        <begin position="1"/>
        <end position="22"/>
    </location>
</feature>
<dbReference type="PROSITE" id="PS51257">
    <property type="entry name" value="PROKAR_LIPOPROTEIN"/>
    <property type="match status" value="1"/>
</dbReference>